<evidence type="ECO:0000313" key="3">
    <source>
        <dbReference type="Proteomes" id="UP001500729"/>
    </source>
</evidence>
<sequence length="258" mass="28093">MPTVAAHDGSEIYYEAHGEGPAVLLFNADPRPPQHPLRDHVLRFTETMIGGLRDRYRVVVMSYPGPATTSALTPDGVSDDMLRIADAAGAGDFAWWGYSWGGVAGLQLALRTDRLTALAMTGFPPLGGPYREMLHYSRALADVELDAFGQQIPEEQRAQLTRFVTYYEHLAGFDDRAAQQRISCPRLCFVGGEDRITAGTEPIADLGAIVTRHQAELEALGWSVEVIPGEDHLGAMSADVVLPRLAHFLDSDHPGTTP</sequence>
<organism evidence="2 3">
    <name type="scientific">Saccharopolyspora erythraea</name>
    <name type="common">Streptomyces erythraeus</name>
    <dbReference type="NCBI Taxonomy" id="1836"/>
    <lineage>
        <taxon>Bacteria</taxon>
        <taxon>Bacillati</taxon>
        <taxon>Actinomycetota</taxon>
        <taxon>Actinomycetes</taxon>
        <taxon>Pseudonocardiales</taxon>
        <taxon>Pseudonocardiaceae</taxon>
        <taxon>Saccharopolyspora</taxon>
    </lineage>
</organism>
<reference evidence="3" key="1">
    <citation type="journal article" date="2019" name="Int. J. Syst. Evol. Microbiol.">
        <title>The Global Catalogue of Microorganisms (GCM) 10K type strain sequencing project: providing services to taxonomists for standard genome sequencing and annotation.</title>
        <authorList>
            <consortium name="The Broad Institute Genomics Platform"/>
            <consortium name="The Broad Institute Genome Sequencing Center for Infectious Disease"/>
            <person name="Wu L."/>
            <person name="Ma J."/>
        </authorList>
    </citation>
    <scope>NUCLEOTIDE SEQUENCE [LARGE SCALE GENOMIC DNA]</scope>
    <source>
        <strain evidence="3">JCM 10303</strain>
    </source>
</reference>
<evidence type="ECO:0000259" key="1">
    <source>
        <dbReference type="Pfam" id="PF12697"/>
    </source>
</evidence>
<gene>
    <name evidence="2" type="ORF">GCM10009533_54250</name>
</gene>
<dbReference type="EMBL" id="BAAAGS010000046">
    <property type="protein sequence ID" value="GAA0548745.1"/>
    <property type="molecule type" value="Genomic_DNA"/>
</dbReference>
<dbReference type="InterPro" id="IPR000073">
    <property type="entry name" value="AB_hydrolase_1"/>
</dbReference>
<feature type="domain" description="AB hydrolase-1" evidence="1">
    <location>
        <begin position="48"/>
        <end position="241"/>
    </location>
</feature>
<dbReference type="Gene3D" id="3.40.50.1820">
    <property type="entry name" value="alpha/beta hydrolase"/>
    <property type="match status" value="1"/>
</dbReference>
<dbReference type="Proteomes" id="UP001500729">
    <property type="component" value="Unassembled WGS sequence"/>
</dbReference>
<dbReference type="RefSeq" id="WP_009948408.1">
    <property type="nucleotide sequence ID" value="NZ_BAAAGS010000046.1"/>
</dbReference>
<proteinExistence type="predicted"/>
<evidence type="ECO:0000313" key="2">
    <source>
        <dbReference type="EMBL" id="GAA0548745.1"/>
    </source>
</evidence>
<name>A0ABP3NNN0_SACER</name>
<accession>A0ABP3NNN0</accession>
<dbReference type="InterPro" id="IPR029058">
    <property type="entry name" value="AB_hydrolase_fold"/>
</dbReference>
<keyword evidence="3" id="KW-1185">Reference proteome</keyword>
<dbReference type="SUPFAM" id="SSF53474">
    <property type="entry name" value="alpha/beta-Hydrolases"/>
    <property type="match status" value="1"/>
</dbReference>
<comment type="caution">
    <text evidence="2">The sequence shown here is derived from an EMBL/GenBank/DDBJ whole genome shotgun (WGS) entry which is preliminary data.</text>
</comment>
<protein>
    <recommendedName>
        <fullName evidence="1">AB hydrolase-1 domain-containing protein</fullName>
    </recommendedName>
</protein>
<dbReference type="Pfam" id="PF12697">
    <property type="entry name" value="Abhydrolase_6"/>
    <property type="match status" value="1"/>
</dbReference>